<dbReference type="InterPro" id="IPR026341">
    <property type="entry name" value="T9SS_type_B"/>
</dbReference>
<feature type="signal peptide" evidence="6">
    <location>
        <begin position="1"/>
        <end position="21"/>
    </location>
</feature>
<dbReference type="SUPFAM" id="SSF49899">
    <property type="entry name" value="Concanavalin A-like lectins/glucanases"/>
    <property type="match status" value="1"/>
</dbReference>
<dbReference type="InterPro" id="IPR013320">
    <property type="entry name" value="ConA-like_dom_sf"/>
</dbReference>
<feature type="chain" id="PRO_5044593924" description="L-type lectin-like domain-containing protein" evidence="6">
    <location>
        <begin position="22"/>
        <end position="1562"/>
    </location>
</feature>
<dbReference type="GO" id="GO:0006888">
    <property type="term" value="P:endoplasmic reticulum to Golgi vesicle-mediated transport"/>
    <property type="evidence" value="ECO:0007669"/>
    <property type="project" value="TreeGrafter"/>
</dbReference>
<dbReference type="GO" id="GO:0030134">
    <property type="term" value="C:COPII-coated ER to Golgi transport vesicle"/>
    <property type="evidence" value="ECO:0007669"/>
    <property type="project" value="TreeGrafter"/>
</dbReference>
<evidence type="ECO:0000256" key="5">
    <source>
        <dbReference type="ARBA" id="ARBA00023136"/>
    </source>
</evidence>
<dbReference type="GO" id="GO:0005537">
    <property type="term" value="F:D-mannose binding"/>
    <property type="evidence" value="ECO:0007669"/>
    <property type="project" value="TreeGrafter"/>
</dbReference>
<dbReference type="Gene3D" id="2.60.120.200">
    <property type="match status" value="1"/>
</dbReference>
<dbReference type="KEGG" id="clac:EG342_02380"/>
<dbReference type="OrthoDB" id="9765926at2"/>
<accession>A0A3G6RNF1</accession>
<comment type="subcellular location">
    <subcellularLocation>
        <location evidence="1">Membrane</location>
        <topology evidence="1">Single-pass type I membrane protein</topology>
    </subcellularLocation>
</comment>
<dbReference type="Pfam" id="PF13585">
    <property type="entry name" value="CHU_C"/>
    <property type="match status" value="1"/>
</dbReference>
<evidence type="ECO:0000313" key="9">
    <source>
        <dbReference type="EMBL" id="PNW13452.1"/>
    </source>
</evidence>
<feature type="domain" description="L-type lectin-like" evidence="7">
    <location>
        <begin position="12"/>
        <end position="255"/>
    </location>
</feature>
<dbReference type="GO" id="GO:0005975">
    <property type="term" value="P:carbohydrate metabolic process"/>
    <property type="evidence" value="ECO:0007669"/>
    <property type="project" value="UniProtKB-ARBA"/>
</dbReference>
<dbReference type="EMBL" id="PPEH01000004">
    <property type="protein sequence ID" value="PNW13452.1"/>
    <property type="molecule type" value="Genomic_DNA"/>
</dbReference>
<evidence type="ECO:0000259" key="7">
    <source>
        <dbReference type="PROSITE" id="PS51328"/>
    </source>
</evidence>
<evidence type="ECO:0000256" key="2">
    <source>
        <dbReference type="ARBA" id="ARBA00022692"/>
    </source>
</evidence>
<protein>
    <recommendedName>
        <fullName evidence="7">L-type lectin-like domain-containing protein</fullName>
    </recommendedName>
</protein>
<evidence type="ECO:0000256" key="4">
    <source>
        <dbReference type="ARBA" id="ARBA00022989"/>
    </source>
</evidence>
<name>A0A3G6RNF1_CHRLC</name>
<dbReference type="PROSITE" id="PS51328">
    <property type="entry name" value="L_LECTIN_LIKE"/>
    <property type="match status" value="1"/>
</dbReference>
<reference evidence="8 11" key="2">
    <citation type="submission" date="2018-11" db="EMBL/GenBank/DDBJ databases">
        <title>Proposal to divide the Flavobacteriaceae and reorganize its genera based on Amino Acid Identity values calculated from whole genome sequences.</title>
        <authorList>
            <person name="Nicholson A.C."/>
            <person name="Gulvik C.A."/>
            <person name="Whitney A.M."/>
            <person name="Humrighouse B.W."/>
            <person name="Bell M."/>
            <person name="Holmes B."/>
            <person name="Steigerwalt A.G."/>
            <person name="Villarma A."/>
            <person name="Sheth M."/>
            <person name="Batra D."/>
            <person name="Pryor J."/>
            <person name="Bernardet J.-F."/>
            <person name="Hugo C."/>
            <person name="Kampfer P."/>
            <person name="Newman J."/>
            <person name="McQuiston J.R."/>
        </authorList>
    </citation>
    <scope>NUCLEOTIDE SEQUENCE [LARGE SCALE GENOMIC DNA]</scope>
    <source>
        <strain evidence="8 11">KC_1864</strain>
    </source>
</reference>
<dbReference type="GO" id="GO:0004553">
    <property type="term" value="F:hydrolase activity, hydrolyzing O-glycosyl compounds"/>
    <property type="evidence" value="ECO:0007669"/>
    <property type="project" value="UniProtKB-ARBA"/>
</dbReference>
<organism evidence="9 10">
    <name type="scientific">Chryseobacterium lactis</name>
    <dbReference type="NCBI Taxonomy" id="1241981"/>
    <lineage>
        <taxon>Bacteria</taxon>
        <taxon>Pseudomonadati</taxon>
        <taxon>Bacteroidota</taxon>
        <taxon>Flavobacteriia</taxon>
        <taxon>Flavobacteriales</taxon>
        <taxon>Weeksellaceae</taxon>
        <taxon>Chryseobacterium group</taxon>
        <taxon>Chryseobacterium</taxon>
    </lineage>
</organism>
<dbReference type="InterPro" id="IPR051136">
    <property type="entry name" value="Intracellular_Lectin-GPT"/>
</dbReference>
<dbReference type="GO" id="GO:0016020">
    <property type="term" value="C:membrane"/>
    <property type="evidence" value="ECO:0007669"/>
    <property type="project" value="UniProtKB-SubCell"/>
</dbReference>
<dbReference type="PANTHER" id="PTHR12223:SF28">
    <property type="entry name" value="LECTIN, MANNOSE BINDING 1 LIKE"/>
    <property type="match status" value="1"/>
</dbReference>
<dbReference type="InterPro" id="IPR005052">
    <property type="entry name" value="Lectin_leg"/>
</dbReference>
<dbReference type="PANTHER" id="PTHR12223">
    <property type="entry name" value="VESICULAR MANNOSE-BINDING LECTIN"/>
    <property type="match status" value="1"/>
</dbReference>
<keyword evidence="2" id="KW-0812">Transmembrane</keyword>
<dbReference type="RefSeq" id="WP_103291888.1">
    <property type="nucleotide sequence ID" value="NZ_CP033924.1"/>
</dbReference>
<evidence type="ECO:0000256" key="3">
    <source>
        <dbReference type="ARBA" id="ARBA00022729"/>
    </source>
</evidence>
<evidence type="ECO:0000313" key="8">
    <source>
        <dbReference type="EMBL" id="AZA80826.1"/>
    </source>
</evidence>
<dbReference type="Proteomes" id="UP000236262">
    <property type="component" value="Unassembled WGS sequence"/>
</dbReference>
<proteinExistence type="predicted"/>
<dbReference type="Pfam" id="PF03388">
    <property type="entry name" value="Lectin_leg-like"/>
    <property type="match status" value="1"/>
</dbReference>
<dbReference type="NCBIfam" id="TIGR04131">
    <property type="entry name" value="Bac_Flav_CTERM"/>
    <property type="match status" value="1"/>
</dbReference>
<reference evidence="9 10" key="1">
    <citation type="submission" date="2018-01" db="EMBL/GenBank/DDBJ databases">
        <title>Draft genome sequences of Chryseobacterium lactis NCTC11390, Chryseobacterium oncorhynchi 701B-08, and Chryseobacterium viscerum 687B-08.</title>
        <authorList>
            <person name="Jeong J.-J."/>
            <person name="Lee Y.J."/>
            <person name="Park B."/>
            <person name="Choi I.-G."/>
            <person name="Kim K.D."/>
        </authorList>
    </citation>
    <scope>NUCLEOTIDE SEQUENCE [LARGE SCALE GENOMIC DNA]</scope>
    <source>
        <strain evidence="9 10">NCTC11390</strain>
    </source>
</reference>
<evidence type="ECO:0000256" key="1">
    <source>
        <dbReference type="ARBA" id="ARBA00004479"/>
    </source>
</evidence>
<keyword evidence="11" id="KW-1185">Reference proteome</keyword>
<dbReference type="EMBL" id="CP033924">
    <property type="protein sequence ID" value="AZA80826.1"/>
    <property type="molecule type" value="Genomic_DNA"/>
</dbReference>
<evidence type="ECO:0000256" key="6">
    <source>
        <dbReference type="SAM" id="SignalP"/>
    </source>
</evidence>
<evidence type="ECO:0000313" key="10">
    <source>
        <dbReference type="Proteomes" id="UP000236262"/>
    </source>
</evidence>
<sequence>MKKNLLLYFFILLLCTNKALSQTYQLTGNPVNTTGWTLVPSTIVSGDFVRLVDDITGASGAIKLNAPINLKYCDKWRVEFDFRIDGSGTSSFGKGDGFAFWYLANPPVTSQGGSGLGIPQNAVGLMLGFDIFNNATSSSMSKVHVAYGVVQNTTDTNNIEFFNTAGSSFHSPDLNSTQPFTGPTYKRVEVTGKIDPTTPANWIITIKIDGNTITSQSFAPSGGATTMTQGYFGFSASTGGASARHSIKNVKIYTDKVPVLQSIITKSFCPGSNTVDLTSFNSQFTSNPGNYTFTYYIQGSSTPIANPTNFQFNSNTTIAVSIKDPAQILCDNSDARIQLTITSAPTPTITASSPILCYGGSITLTSNQTTGNTWSTGETTPTITVITPGTYTLTNNSTGCTSSPASITITGEANPDIQITGNLALCESPTQLTASSIGTGNIYTWSNGTNGNSISVSAPGTYTVTVRTPAGCQYQKSVTVTQGVVPAVQNASLSQCSTTSTATFDLTSAQNNLSSTPGVSFDYYVSQADAIAGNANTIANPTAYISGNATIYVRVKSTTCAKIAELQLSISTTSTPTITASSSTICNGGNITLTSSQATGNTWSTGETTSTITITTPGTYTLTNTTAGCASQPASITITAESDPNIQITGNVILCESPTQLTASSTGTGNTYTWSNGTNGDTMSVSAPGTYTVTVRTPAGCQYQKSVAVTQGVVPAVQNASLSQCSTATTATFDLTSAQNNLSSTPGVSFDYYVSQADAIAGNNNTIANPTAYVSGNATIYVRVKSATCAKIAELQLSISTTTTPTITASSSTICNGGNITLTSSQATGNTWSTGETTPTITVSTPGTYTLTNTTTGCTSQPASITITAESDPNIQIMGSTILCESPTQLTASSTGTGNTYTWSNGTSGNTVSISSPGTYTVTVRTPTGCQYQKSVAVTQGVVPTIQNASLSQCSSATTATFDLTSAQNNLSSTPGVSFDYYVSQADAIAGNTNTIVNPTAYVSGNATIYVRIKSTTCAKIAELQLIINVKPTPVITASSTAICNGNSVILTSSIPTGNTWSTGATTPSITVTTAGTYTLTNTNGACIGDPVSITIGAGTDPNLQVTGNTVFCQGSSTTLTATASGTGNTFAWSNGVNTAANTVTTAGIYTVTVTTPAGCQYQKSVTVTMDPLIAVNIATPASITCTTSQITLDASSSVYQTGATFLWAATAGGNIVSGGNTLTPIVNNGGTYTLTITSATRNGCVKQASVTVTKNTTPPTVILSSPQLTICKGESVTITASGATTYTWNSLSGTGNTQTVSPGTTTTYSVTGTGANGCTGTATITIRVVPEIASTLHDIEICQGDKAILDAGSGLNYTYRWNTGATTQTINVNTEGTYTVTISNGYCSKTFTSIVSYIPRPQILKILYKDPVLTIIAKNNGTTPMEYSIDGELTWQTSNIFNNVLRNTQYPVSVRNKGTSCSSIAEYYTFFMANIITPNSDGINDVLNFSIISKYGNFAGNIFDRYGKEVFKITSKNPIWDGKYLGRPLPTDTYWYKLSWEDRFTKKPMELSGWVLLKNRE</sequence>
<keyword evidence="3 6" id="KW-0732">Signal</keyword>
<keyword evidence="5" id="KW-0472">Membrane</keyword>
<keyword evidence="4" id="KW-1133">Transmembrane helix</keyword>
<evidence type="ECO:0000313" key="11">
    <source>
        <dbReference type="Proteomes" id="UP000279972"/>
    </source>
</evidence>
<gene>
    <name evidence="9" type="ORF">C1637_11560</name>
    <name evidence="8" type="ORF">EG342_02380</name>
</gene>
<dbReference type="Proteomes" id="UP000279972">
    <property type="component" value="Chromosome"/>
</dbReference>